<dbReference type="Proteomes" id="UP001055091">
    <property type="component" value="Unassembled WGS sequence"/>
</dbReference>
<name>A0AA37JML9_9FIRM</name>
<proteinExistence type="predicted"/>
<dbReference type="AlphaFoldDB" id="A0AA37JML9"/>
<accession>A0AA37JML9</accession>
<sequence>MLCPDKLIYRQLSDDVVCLLTRTFYKTFFDLILHYKLYVENEMIERLIQLHISGWDTVLLKIKQFPVT</sequence>
<gene>
    <name evidence="1" type="ORF">CE91St55_59750</name>
</gene>
<protein>
    <submittedName>
        <fullName evidence="1">Uncharacterized protein</fullName>
    </submittedName>
</protein>
<reference evidence="1" key="1">
    <citation type="submission" date="2022-01" db="EMBL/GenBank/DDBJ databases">
        <title>Novel bile acid biosynthetic pathways are enriched in the microbiome of centenarians.</title>
        <authorList>
            <person name="Sato Y."/>
            <person name="Atarashi K."/>
            <person name="Plichta R.D."/>
            <person name="Arai Y."/>
            <person name="Sasajima S."/>
            <person name="Kearney M.S."/>
            <person name="Suda W."/>
            <person name="Takeshita K."/>
            <person name="Sasaki T."/>
            <person name="Okamoto S."/>
            <person name="Skelly N.A."/>
            <person name="Okamura Y."/>
            <person name="Vlamakis H."/>
            <person name="Li Y."/>
            <person name="Tanoue T."/>
            <person name="Takei H."/>
            <person name="Nittono H."/>
            <person name="Narushima S."/>
            <person name="Irie J."/>
            <person name="Itoh H."/>
            <person name="Moriya K."/>
            <person name="Sugiura Y."/>
            <person name="Suematsu M."/>
            <person name="Moritoki N."/>
            <person name="Shibata S."/>
            <person name="Littman R.D."/>
            <person name="Fischbach A.M."/>
            <person name="Uwamino Y."/>
            <person name="Inoue T."/>
            <person name="Honda A."/>
            <person name="Hattori M."/>
            <person name="Murai T."/>
            <person name="Xavier J.R."/>
            <person name="Hirose N."/>
            <person name="Honda K."/>
        </authorList>
    </citation>
    <scope>NUCLEOTIDE SEQUENCE</scope>
    <source>
        <strain evidence="1">CE91-St55</strain>
    </source>
</reference>
<evidence type="ECO:0000313" key="2">
    <source>
        <dbReference type="Proteomes" id="UP001055091"/>
    </source>
</evidence>
<evidence type="ECO:0000313" key="1">
    <source>
        <dbReference type="EMBL" id="GKH03994.1"/>
    </source>
</evidence>
<dbReference type="EMBL" id="BQNJ01000002">
    <property type="protein sequence ID" value="GKH03994.1"/>
    <property type="molecule type" value="Genomic_DNA"/>
</dbReference>
<organism evidence="1 2">
    <name type="scientific">Hungatella hathewayi</name>
    <dbReference type="NCBI Taxonomy" id="154046"/>
    <lineage>
        <taxon>Bacteria</taxon>
        <taxon>Bacillati</taxon>
        <taxon>Bacillota</taxon>
        <taxon>Clostridia</taxon>
        <taxon>Lachnospirales</taxon>
        <taxon>Lachnospiraceae</taxon>
        <taxon>Hungatella</taxon>
    </lineage>
</organism>
<comment type="caution">
    <text evidence="1">The sequence shown here is derived from an EMBL/GenBank/DDBJ whole genome shotgun (WGS) entry which is preliminary data.</text>
</comment>